<evidence type="ECO:0000313" key="2">
    <source>
        <dbReference type="EMBL" id="ESQ34417.1"/>
    </source>
</evidence>
<feature type="non-terminal residue" evidence="2">
    <location>
        <position position="1"/>
    </location>
</feature>
<sequence length="203" mass="23533">VTTEKGLCHMNIEMTMGMTPDGVYETFTNPHKLPMFLIGKRQLLEIKSRKVLKNDGPRQTAKLKTAVAWDFLWWSGAFPITLIVEENKKDLTAKYKKEKMMFMKVFEGNWKVEPLYVDQERLCKHMLPKTREEYKKCSGGQGKVASKVTVDQYFQPYSLLNIPPVSWYIRGITIKTTKTLLQILQIKSVIFREVPPTPQETTV</sequence>
<dbReference type="AlphaFoldDB" id="V4KWJ9"/>
<accession>V4KWJ9</accession>
<keyword evidence="3" id="KW-1185">Reference proteome</keyword>
<dbReference type="PANTHER" id="PTHR31385:SF6">
    <property type="entry name" value="DUF220 DOMAIN-CONTAINING PROTEIN-RELATED"/>
    <property type="match status" value="1"/>
</dbReference>
<evidence type="ECO:0000259" key="1">
    <source>
        <dbReference type="Pfam" id="PF02713"/>
    </source>
</evidence>
<feature type="domain" description="DUF220" evidence="1">
    <location>
        <begin position="75"/>
        <end position="147"/>
    </location>
</feature>
<dbReference type="OMA" id="ISWFIRD"/>
<organism evidence="2 3">
    <name type="scientific">Eutrema salsugineum</name>
    <name type="common">Saltwater cress</name>
    <name type="synonym">Sisymbrium salsugineum</name>
    <dbReference type="NCBI Taxonomy" id="72664"/>
    <lineage>
        <taxon>Eukaryota</taxon>
        <taxon>Viridiplantae</taxon>
        <taxon>Streptophyta</taxon>
        <taxon>Embryophyta</taxon>
        <taxon>Tracheophyta</taxon>
        <taxon>Spermatophyta</taxon>
        <taxon>Magnoliopsida</taxon>
        <taxon>eudicotyledons</taxon>
        <taxon>Gunneridae</taxon>
        <taxon>Pentapetalae</taxon>
        <taxon>rosids</taxon>
        <taxon>malvids</taxon>
        <taxon>Brassicales</taxon>
        <taxon>Brassicaceae</taxon>
        <taxon>Eutremeae</taxon>
        <taxon>Eutrema</taxon>
    </lineage>
</organism>
<evidence type="ECO:0000313" key="3">
    <source>
        <dbReference type="Proteomes" id="UP000030689"/>
    </source>
</evidence>
<dbReference type="KEGG" id="eus:EUTSA_v10009581mg"/>
<dbReference type="STRING" id="72664.V4KWJ9"/>
<dbReference type="EMBL" id="KI517683">
    <property type="protein sequence ID" value="ESQ34417.1"/>
    <property type="molecule type" value="Genomic_DNA"/>
</dbReference>
<proteinExistence type="predicted"/>
<reference evidence="2 3" key="1">
    <citation type="journal article" date="2013" name="Front. Plant Sci.">
        <title>The Reference Genome of the Halophytic Plant Eutrema salsugineum.</title>
        <authorList>
            <person name="Yang R."/>
            <person name="Jarvis D.E."/>
            <person name="Chen H."/>
            <person name="Beilstein M.A."/>
            <person name="Grimwood J."/>
            <person name="Jenkins J."/>
            <person name="Shu S."/>
            <person name="Prochnik S."/>
            <person name="Xin M."/>
            <person name="Ma C."/>
            <person name="Schmutz J."/>
            <person name="Wing R.A."/>
            <person name="Mitchell-Olds T."/>
            <person name="Schumaker K.S."/>
            <person name="Wang X."/>
        </authorList>
    </citation>
    <scope>NUCLEOTIDE SEQUENCE [LARGE SCALE GENOMIC DNA]</scope>
</reference>
<dbReference type="PANTHER" id="PTHR31385">
    <property type="entry name" value="PUTATIVE (DUF220)-RELATED"/>
    <property type="match status" value="1"/>
</dbReference>
<dbReference type="eggNOG" id="ENOG502QUTS">
    <property type="taxonomic scope" value="Eukaryota"/>
</dbReference>
<dbReference type="InterPro" id="IPR003863">
    <property type="entry name" value="DUF220"/>
</dbReference>
<dbReference type="OrthoDB" id="1027017at2759"/>
<dbReference type="Pfam" id="PF02713">
    <property type="entry name" value="DUF220"/>
    <property type="match status" value="1"/>
</dbReference>
<dbReference type="Gramene" id="ESQ34417">
    <property type="protein sequence ID" value="ESQ34417"/>
    <property type="gene ID" value="EUTSA_v10009581mg"/>
</dbReference>
<protein>
    <recommendedName>
        <fullName evidence="1">DUF220 domain-containing protein</fullName>
    </recommendedName>
</protein>
<gene>
    <name evidence="2" type="ORF">EUTSA_v10009581mg</name>
</gene>
<dbReference type="Proteomes" id="UP000030689">
    <property type="component" value="Unassembled WGS sequence"/>
</dbReference>
<name>V4KWJ9_EUTSA</name>